<dbReference type="OrthoDB" id="9154151at2"/>
<organism evidence="2 3">
    <name type="scientific">Rhodospira trueperi</name>
    <dbReference type="NCBI Taxonomy" id="69960"/>
    <lineage>
        <taxon>Bacteria</taxon>
        <taxon>Pseudomonadati</taxon>
        <taxon>Pseudomonadota</taxon>
        <taxon>Alphaproteobacteria</taxon>
        <taxon>Rhodospirillales</taxon>
        <taxon>Rhodospirillaceae</taxon>
        <taxon>Rhodospira</taxon>
    </lineage>
</organism>
<dbReference type="Proteomes" id="UP000199412">
    <property type="component" value="Unassembled WGS sequence"/>
</dbReference>
<sequence>MTVAPEDLLAAATEYAGLDAEEFRRASAHLAYYAVYHLACETLCLDPARNYQNAKHSVVGDRLRYAQPGSSRLYRMKRYFKTLKDLRIRADYDLAANVSKEEALYAIEIARNIFRAAHP</sequence>
<accession>A0A1G7AS46</accession>
<evidence type="ECO:0000313" key="2">
    <source>
        <dbReference type="EMBL" id="SDE17520.1"/>
    </source>
</evidence>
<dbReference type="Pfam" id="PF05168">
    <property type="entry name" value="HEPN"/>
    <property type="match status" value="1"/>
</dbReference>
<dbReference type="AlphaFoldDB" id="A0A1G7AS46"/>
<proteinExistence type="predicted"/>
<gene>
    <name evidence="2" type="ORF">SAMN05421720_10463</name>
</gene>
<dbReference type="Gene3D" id="1.20.120.330">
    <property type="entry name" value="Nucleotidyltransferases domain 2"/>
    <property type="match status" value="1"/>
</dbReference>
<name>A0A1G7AS46_9PROT</name>
<dbReference type="InterPro" id="IPR007842">
    <property type="entry name" value="HEPN_dom"/>
</dbReference>
<feature type="domain" description="HEPN" evidence="1">
    <location>
        <begin position="27"/>
        <end position="116"/>
    </location>
</feature>
<protein>
    <submittedName>
        <fullName evidence="2">HEPN domain-containing protein</fullName>
    </submittedName>
</protein>
<evidence type="ECO:0000313" key="3">
    <source>
        <dbReference type="Proteomes" id="UP000199412"/>
    </source>
</evidence>
<keyword evidence="3" id="KW-1185">Reference proteome</keyword>
<reference evidence="2 3" key="1">
    <citation type="submission" date="2016-10" db="EMBL/GenBank/DDBJ databases">
        <authorList>
            <person name="de Groot N.N."/>
        </authorList>
    </citation>
    <scope>NUCLEOTIDE SEQUENCE [LARGE SCALE GENOMIC DNA]</scope>
    <source>
        <strain evidence="2 3">ATCC 700224</strain>
    </source>
</reference>
<dbReference type="RefSeq" id="WP_092784259.1">
    <property type="nucleotide sequence ID" value="NZ_FNAP01000004.1"/>
</dbReference>
<evidence type="ECO:0000259" key="1">
    <source>
        <dbReference type="Pfam" id="PF05168"/>
    </source>
</evidence>
<dbReference type="STRING" id="69960.SAMN05421720_10463"/>
<dbReference type="EMBL" id="FNAP01000004">
    <property type="protein sequence ID" value="SDE17520.1"/>
    <property type="molecule type" value="Genomic_DNA"/>
</dbReference>